<dbReference type="Pfam" id="PF13231">
    <property type="entry name" value="PMT_2"/>
    <property type="match status" value="1"/>
</dbReference>
<dbReference type="GO" id="GO:0005886">
    <property type="term" value="C:plasma membrane"/>
    <property type="evidence" value="ECO:0007669"/>
    <property type="project" value="UniProtKB-SubCell"/>
</dbReference>
<feature type="transmembrane region" description="Helical" evidence="9">
    <location>
        <begin position="361"/>
        <end position="380"/>
    </location>
</feature>
<protein>
    <recommendedName>
        <fullName evidence="10">Glycosyltransferase RgtA/B/C/D-like domain-containing protein</fullName>
    </recommendedName>
</protein>
<dbReference type="InterPro" id="IPR038731">
    <property type="entry name" value="RgtA/B/C-like"/>
</dbReference>
<evidence type="ECO:0000256" key="2">
    <source>
        <dbReference type="ARBA" id="ARBA00022475"/>
    </source>
</evidence>
<evidence type="ECO:0000259" key="10">
    <source>
        <dbReference type="Pfam" id="PF13231"/>
    </source>
</evidence>
<dbReference type="GO" id="GO:0016763">
    <property type="term" value="F:pentosyltransferase activity"/>
    <property type="evidence" value="ECO:0007669"/>
    <property type="project" value="TreeGrafter"/>
</dbReference>
<dbReference type="Proteomes" id="UP000569092">
    <property type="component" value="Unassembled WGS sequence"/>
</dbReference>
<dbReference type="AlphaFoldDB" id="A0A7W8N4N9"/>
<keyword evidence="5 9" id="KW-0812">Transmembrane</keyword>
<sequence>MISSQNSSIESRSDSLALPWTAVAFLILTAVLSLLWSHHKLMSQDEFFVLQTDSVPSYTQLLRIQRSYPISLDPLVYHTLAHFAISVVGAGAFALRLPSLLGYLLMQLCLFYFVRRIANEHAAIFAMAFPAMTATLFYSAEGRPYGLLLGFYGLAMVSWQRATRRQSQRTGSLILLALAVALTLNTHYFGVLLLLPLCAAELFRTIQRRRLDPPVAAAIIAGMACIAFALPFEKSAAEFRKNYYNAGDVGYHAITQAYRSLFMDYTHASLRIQHLAAIGLIVFAALLVFGSVRQLRNKELHLPNAELVFVLVLAALPFFGFLLAFFVTHSIEVRYVLGAILALSILLAIALFPLLRSANTATLTLSALAVAILVTGAIRIHAEQAKTRDFIASLTLSPQIKAAILSSPSGLLYLQEMGTFEVASYYEPDPDVRSRMALVYSSPQELLWSRRDTESLTAEHMRHFTGFPIIPYEQLATEPGNHVFVLLHSGWNWTDQALAAAHADITPLGPAMGGDAASVQFAPDSQTQSSKYSRDLSH</sequence>
<feature type="transmembrane region" description="Helical" evidence="9">
    <location>
        <begin position="100"/>
        <end position="115"/>
    </location>
</feature>
<evidence type="ECO:0000256" key="7">
    <source>
        <dbReference type="ARBA" id="ARBA00023136"/>
    </source>
</evidence>
<evidence type="ECO:0000256" key="1">
    <source>
        <dbReference type="ARBA" id="ARBA00004651"/>
    </source>
</evidence>
<comment type="caution">
    <text evidence="11">The sequence shown here is derived from an EMBL/GenBank/DDBJ whole genome shotgun (WGS) entry which is preliminary data.</text>
</comment>
<feature type="domain" description="Glycosyltransferase RgtA/B/C/D-like" evidence="10">
    <location>
        <begin position="74"/>
        <end position="228"/>
    </location>
</feature>
<accession>A0A7W8N4N9</accession>
<feature type="region of interest" description="Disordered" evidence="8">
    <location>
        <begin position="516"/>
        <end position="538"/>
    </location>
</feature>
<feature type="transmembrane region" description="Helical" evidence="9">
    <location>
        <begin position="17"/>
        <end position="36"/>
    </location>
</feature>
<feature type="transmembrane region" description="Helical" evidence="9">
    <location>
        <begin position="122"/>
        <end position="139"/>
    </location>
</feature>
<dbReference type="PANTHER" id="PTHR33908">
    <property type="entry name" value="MANNOSYLTRANSFERASE YKCB-RELATED"/>
    <property type="match status" value="1"/>
</dbReference>
<feature type="transmembrane region" description="Helical" evidence="9">
    <location>
        <begin position="145"/>
        <end position="162"/>
    </location>
</feature>
<dbReference type="PANTHER" id="PTHR33908:SF11">
    <property type="entry name" value="MEMBRANE PROTEIN"/>
    <property type="match status" value="1"/>
</dbReference>
<keyword evidence="4" id="KW-0808">Transferase</keyword>
<evidence type="ECO:0000256" key="4">
    <source>
        <dbReference type="ARBA" id="ARBA00022679"/>
    </source>
</evidence>
<evidence type="ECO:0000313" key="11">
    <source>
        <dbReference type="EMBL" id="MBB5344733.1"/>
    </source>
</evidence>
<keyword evidence="6 9" id="KW-1133">Transmembrane helix</keyword>
<dbReference type="GO" id="GO:0009103">
    <property type="term" value="P:lipopolysaccharide biosynthetic process"/>
    <property type="evidence" value="ECO:0007669"/>
    <property type="project" value="UniProtKB-ARBA"/>
</dbReference>
<name>A0A7W8N4N9_9BACT</name>
<feature type="transmembrane region" description="Helical" evidence="9">
    <location>
        <begin position="335"/>
        <end position="355"/>
    </location>
</feature>
<evidence type="ECO:0000256" key="9">
    <source>
        <dbReference type="SAM" id="Phobius"/>
    </source>
</evidence>
<gene>
    <name evidence="11" type="ORF">HDF10_002719</name>
</gene>
<feature type="transmembrane region" description="Helical" evidence="9">
    <location>
        <begin position="275"/>
        <end position="295"/>
    </location>
</feature>
<feature type="transmembrane region" description="Helical" evidence="9">
    <location>
        <begin position="215"/>
        <end position="232"/>
    </location>
</feature>
<dbReference type="InterPro" id="IPR050297">
    <property type="entry name" value="LipidA_mod_glycosyltrf_83"/>
</dbReference>
<evidence type="ECO:0000256" key="5">
    <source>
        <dbReference type="ARBA" id="ARBA00022692"/>
    </source>
</evidence>
<dbReference type="EMBL" id="JACHDZ010000004">
    <property type="protein sequence ID" value="MBB5344733.1"/>
    <property type="molecule type" value="Genomic_DNA"/>
</dbReference>
<keyword evidence="3" id="KW-0328">Glycosyltransferase</keyword>
<keyword evidence="7 9" id="KW-0472">Membrane</keyword>
<organism evidence="11 12">
    <name type="scientific">Tunturiibacter lichenicola</name>
    <dbReference type="NCBI Taxonomy" id="2051959"/>
    <lineage>
        <taxon>Bacteria</taxon>
        <taxon>Pseudomonadati</taxon>
        <taxon>Acidobacteriota</taxon>
        <taxon>Terriglobia</taxon>
        <taxon>Terriglobales</taxon>
        <taxon>Acidobacteriaceae</taxon>
        <taxon>Tunturiibacter</taxon>
    </lineage>
</organism>
<proteinExistence type="predicted"/>
<keyword evidence="2" id="KW-1003">Cell membrane</keyword>
<evidence type="ECO:0000256" key="6">
    <source>
        <dbReference type="ARBA" id="ARBA00022989"/>
    </source>
</evidence>
<evidence type="ECO:0000313" key="12">
    <source>
        <dbReference type="Proteomes" id="UP000569092"/>
    </source>
</evidence>
<comment type="subcellular location">
    <subcellularLocation>
        <location evidence="1">Cell membrane</location>
        <topology evidence="1">Multi-pass membrane protein</topology>
    </subcellularLocation>
</comment>
<feature type="transmembrane region" description="Helical" evidence="9">
    <location>
        <begin position="307"/>
        <end position="328"/>
    </location>
</feature>
<evidence type="ECO:0000256" key="3">
    <source>
        <dbReference type="ARBA" id="ARBA00022676"/>
    </source>
</evidence>
<feature type="transmembrane region" description="Helical" evidence="9">
    <location>
        <begin position="174"/>
        <end position="195"/>
    </location>
</feature>
<reference evidence="11 12" key="1">
    <citation type="submission" date="2020-08" db="EMBL/GenBank/DDBJ databases">
        <title>Genomic Encyclopedia of Type Strains, Phase IV (KMG-V): Genome sequencing to study the core and pangenomes of soil and plant-associated prokaryotes.</title>
        <authorList>
            <person name="Whitman W."/>
        </authorList>
    </citation>
    <scope>NUCLEOTIDE SEQUENCE [LARGE SCALE GENOMIC DNA]</scope>
    <source>
        <strain evidence="11 12">M8US30</strain>
    </source>
</reference>
<evidence type="ECO:0000256" key="8">
    <source>
        <dbReference type="SAM" id="MobiDB-lite"/>
    </source>
</evidence>